<dbReference type="Pfam" id="PF00628">
    <property type="entry name" value="PHD"/>
    <property type="match status" value="1"/>
</dbReference>
<keyword evidence="4" id="KW-0863">Zinc-finger</keyword>
<keyword evidence="8" id="KW-0371">Homeobox</keyword>
<keyword evidence="5" id="KW-0862">Zinc</keyword>
<evidence type="ECO:0000256" key="5">
    <source>
        <dbReference type="ARBA" id="ARBA00022833"/>
    </source>
</evidence>
<feature type="compositionally biased region" description="Acidic residues" evidence="11">
    <location>
        <begin position="156"/>
        <end position="167"/>
    </location>
</feature>
<dbReference type="EnsemblPlants" id="EMT18532">
    <property type="protein sequence ID" value="EMT18532"/>
    <property type="gene ID" value="F775_22128"/>
</dbReference>
<evidence type="ECO:0000313" key="13">
    <source>
        <dbReference type="EnsemblPlants" id="EMT18532"/>
    </source>
</evidence>
<dbReference type="SUPFAM" id="SSF46689">
    <property type="entry name" value="Homeodomain-like"/>
    <property type="match status" value="1"/>
</dbReference>
<reference evidence="13" key="1">
    <citation type="submission" date="2015-06" db="UniProtKB">
        <authorList>
            <consortium name="EnsemblPlants"/>
        </authorList>
    </citation>
    <scope>IDENTIFICATION</scope>
</reference>
<evidence type="ECO:0000256" key="4">
    <source>
        <dbReference type="ARBA" id="ARBA00022771"/>
    </source>
</evidence>
<feature type="region of interest" description="Disordered" evidence="11">
    <location>
        <begin position="121"/>
        <end position="230"/>
    </location>
</feature>
<dbReference type="CDD" id="cd00086">
    <property type="entry name" value="homeodomain"/>
    <property type="match status" value="1"/>
</dbReference>
<keyword evidence="3" id="KW-0479">Metal-binding</keyword>
<dbReference type="PANTHER" id="PTHR12628:SF19">
    <property type="entry name" value="HOMEOBOX PROTEIN HOX1A"/>
    <property type="match status" value="1"/>
</dbReference>
<evidence type="ECO:0000256" key="1">
    <source>
        <dbReference type="ARBA" id="ARBA00004123"/>
    </source>
</evidence>
<feature type="compositionally biased region" description="Acidic residues" evidence="11">
    <location>
        <begin position="132"/>
        <end position="142"/>
    </location>
</feature>
<dbReference type="InterPro" id="IPR001356">
    <property type="entry name" value="HD"/>
</dbReference>
<dbReference type="CDD" id="cd15504">
    <property type="entry name" value="PHD_PRHA_like"/>
    <property type="match status" value="1"/>
</dbReference>
<evidence type="ECO:0000256" key="7">
    <source>
        <dbReference type="ARBA" id="ARBA00023125"/>
    </source>
</evidence>
<evidence type="ECO:0000256" key="10">
    <source>
        <dbReference type="ARBA" id="ARBA00023242"/>
    </source>
</evidence>
<dbReference type="ExpressionAtlas" id="R7W8V2">
    <property type="expression patterns" value="baseline"/>
</dbReference>
<feature type="region of interest" description="Disordered" evidence="11">
    <location>
        <begin position="524"/>
        <end position="544"/>
    </location>
</feature>
<dbReference type="GO" id="GO:0045814">
    <property type="term" value="P:negative regulation of gene expression, epigenetic"/>
    <property type="evidence" value="ECO:0007669"/>
    <property type="project" value="TreeGrafter"/>
</dbReference>
<evidence type="ECO:0000256" key="12">
    <source>
        <dbReference type="SAM" id="SignalP"/>
    </source>
</evidence>
<dbReference type="InterPro" id="IPR009057">
    <property type="entry name" value="Homeodomain-like_sf"/>
</dbReference>
<evidence type="ECO:0000256" key="3">
    <source>
        <dbReference type="ARBA" id="ARBA00022723"/>
    </source>
</evidence>
<comment type="similarity">
    <text evidence="2">Belongs to the PHD-associated homeobox family.</text>
</comment>
<dbReference type="InterPro" id="IPR019787">
    <property type="entry name" value="Znf_PHD-finger"/>
</dbReference>
<accession>R7W8V2</accession>
<feature type="compositionally biased region" description="Basic and acidic residues" evidence="11">
    <location>
        <begin position="292"/>
        <end position="301"/>
    </location>
</feature>
<feature type="chain" id="PRO_5014593661" evidence="12">
    <location>
        <begin position="23"/>
        <end position="570"/>
    </location>
</feature>
<dbReference type="Gene3D" id="3.30.40.10">
    <property type="entry name" value="Zinc/RING finger domain, C3HC4 (zinc finger)"/>
    <property type="match status" value="1"/>
</dbReference>
<proteinExistence type="inferred from homology"/>
<evidence type="ECO:0000256" key="2">
    <source>
        <dbReference type="ARBA" id="ARBA00007427"/>
    </source>
</evidence>
<dbReference type="SMART" id="SM00249">
    <property type="entry name" value="PHD"/>
    <property type="match status" value="1"/>
</dbReference>
<dbReference type="GO" id="GO:0003682">
    <property type="term" value="F:chromatin binding"/>
    <property type="evidence" value="ECO:0007669"/>
    <property type="project" value="TreeGrafter"/>
</dbReference>
<dbReference type="InterPro" id="IPR045876">
    <property type="entry name" value="PRHA-like_PHD-finger"/>
</dbReference>
<dbReference type="PROSITE" id="PS01359">
    <property type="entry name" value="ZF_PHD_1"/>
    <property type="match status" value="1"/>
</dbReference>
<evidence type="ECO:0000256" key="9">
    <source>
        <dbReference type="ARBA" id="ARBA00023163"/>
    </source>
</evidence>
<feature type="compositionally biased region" description="Basic and acidic residues" evidence="11">
    <location>
        <begin position="179"/>
        <end position="191"/>
    </location>
</feature>
<name>R7W8V2_AEGTA</name>
<organism evidence="13">
    <name type="scientific">Aegilops tauschii</name>
    <name type="common">Tausch's goatgrass</name>
    <name type="synonym">Aegilops squarrosa</name>
    <dbReference type="NCBI Taxonomy" id="37682"/>
    <lineage>
        <taxon>Eukaryota</taxon>
        <taxon>Viridiplantae</taxon>
        <taxon>Streptophyta</taxon>
        <taxon>Embryophyta</taxon>
        <taxon>Tracheophyta</taxon>
        <taxon>Spermatophyta</taxon>
        <taxon>Magnoliopsida</taxon>
        <taxon>Liliopsida</taxon>
        <taxon>Poales</taxon>
        <taxon>Poaceae</taxon>
        <taxon>BOP clade</taxon>
        <taxon>Pooideae</taxon>
        <taxon>Triticodae</taxon>
        <taxon>Triticeae</taxon>
        <taxon>Triticinae</taxon>
        <taxon>Aegilops</taxon>
    </lineage>
</organism>
<dbReference type="GO" id="GO:0008270">
    <property type="term" value="F:zinc ion binding"/>
    <property type="evidence" value="ECO:0007669"/>
    <property type="project" value="UniProtKB-KW"/>
</dbReference>
<dbReference type="SUPFAM" id="SSF57903">
    <property type="entry name" value="FYVE/PHD zinc finger"/>
    <property type="match status" value="1"/>
</dbReference>
<dbReference type="AlphaFoldDB" id="R7W8V2"/>
<keyword evidence="10" id="KW-0539">Nucleus</keyword>
<comment type="subcellular location">
    <subcellularLocation>
        <location evidence="1">Nucleus</location>
    </subcellularLocation>
</comment>
<feature type="compositionally biased region" description="Basic and acidic residues" evidence="11">
    <location>
        <begin position="242"/>
        <end position="256"/>
    </location>
</feature>
<dbReference type="InterPro" id="IPR019786">
    <property type="entry name" value="Zinc_finger_PHD-type_CS"/>
</dbReference>
<dbReference type="GO" id="GO:0005634">
    <property type="term" value="C:nucleus"/>
    <property type="evidence" value="ECO:0007669"/>
    <property type="project" value="UniProtKB-SubCell"/>
</dbReference>
<protein>
    <submittedName>
        <fullName evidence="13">Homeobox protein HOX1A</fullName>
    </submittedName>
</protein>
<dbReference type="GO" id="GO:0003677">
    <property type="term" value="F:DNA binding"/>
    <property type="evidence" value="ECO:0007669"/>
    <property type="project" value="UniProtKB-KW"/>
</dbReference>
<dbReference type="PROSITE" id="PS50016">
    <property type="entry name" value="ZF_PHD_2"/>
    <property type="match status" value="1"/>
</dbReference>
<keyword evidence="12" id="KW-0732">Signal</keyword>
<feature type="signal peptide" evidence="12">
    <location>
        <begin position="1"/>
        <end position="22"/>
    </location>
</feature>
<evidence type="ECO:0000256" key="6">
    <source>
        <dbReference type="ARBA" id="ARBA00023015"/>
    </source>
</evidence>
<dbReference type="PANTHER" id="PTHR12628">
    <property type="entry name" value="POLYCOMB-LIKE TRANSCRIPTION FACTOR"/>
    <property type="match status" value="1"/>
</dbReference>
<keyword evidence="6" id="KW-0805">Transcription regulation</keyword>
<evidence type="ECO:0000256" key="8">
    <source>
        <dbReference type="ARBA" id="ARBA00023155"/>
    </source>
</evidence>
<dbReference type="InterPro" id="IPR001965">
    <property type="entry name" value="Znf_PHD"/>
</dbReference>
<dbReference type="Gene3D" id="1.10.10.60">
    <property type="entry name" value="Homeodomain-like"/>
    <property type="match status" value="1"/>
</dbReference>
<keyword evidence="9" id="KW-0804">Transcription</keyword>
<sequence>MAHEHAFFFGVTLMVNNTIICATCSLKEDTLDNDIILCDGACKRGFHQNCLNPPLLTKDSNTYFPISYAIQVPEGEEKWHCPACDCRIDCIESINKFQGTSDLSISDSWQKVFPEAAAMAHGPMQSDVPDLPSDDSEDDDFDPNISEEHVACDVEGSSEEDGDEGSYSDDSNFITSSDNLEHVKDGEKVDDLGLPSDDSEDDDYDPAGPDSDEDIKEKQDESDFTSDSDDFCADIAKSCHMEEVSSGRKAGDHTNDLEGAPVGPNTSISHLTTKDLEIDQDAILPSRRRQVKPLDYKKLYDDAYGEAPSDSSDGEDWSGKSTLKEDSEEENEVDSFVHKSSRGTRAVHRGLVNDQHSRRLTSGPEVDQAADGKAPPGSSYREDLSQKCTPETEFTPQSPQQSLNCSVNWQNTEELLTPNGSSTTGQKRHYGPIINQRLHEQFKIHQYPSRVVKESLAQELGLTFHQVIPTWCYGKDEGWSSLVDRWLEEKLKKPLSGMKLSKLAHAQSNRKDVESEYYGNTEENLESYKESFQRPHPGPDAGDPVLSQLDDTAVVAIQPKFHGRYLSSMA</sequence>
<feature type="compositionally biased region" description="Acidic residues" evidence="11">
    <location>
        <begin position="197"/>
        <end position="214"/>
    </location>
</feature>
<feature type="compositionally biased region" description="Basic residues" evidence="11">
    <location>
        <begin position="339"/>
        <end position="348"/>
    </location>
</feature>
<evidence type="ECO:0000256" key="11">
    <source>
        <dbReference type="SAM" id="MobiDB-lite"/>
    </source>
</evidence>
<feature type="region of interest" description="Disordered" evidence="11">
    <location>
        <begin position="242"/>
        <end position="403"/>
    </location>
</feature>
<keyword evidence="7" id="KW-0238">DNA-binding</keyword>
<feature type="compositionally biased region" description="Polar residues" evidence="11">
    <location>
        <begin position="386"/>
        <end position="403"/>
    </location>
</feature>
<dbReference type="InterPro" id="IPR013083">
    <property type="entry name" value="Znf_RING/FYVE/PHD"/>
</dbReference>
<dbReference type="InterPro" id="IPR011011">
    <property type="entry name" value="Znf_FYVE_PHD"/>
</dbReference>